<dbReference type="VEuPathDB" id="GiardiaDB:SS50377_26331"/>
<evidence type="ECO:0000313" key="1">
    <source>
        <dbReference type="EMBL" id="EST47795.1"/>
    </source>
</evidence>
<reference evidence="3" key="2">
    <citation type="submission" date="2020-12" db="EMBL/GenBank/DDBJ databases">
        <title>New Spironucleus salmonicida genome in near-complete chromosomes.</title>
        <authorList>
            <person name="Xu F."/>
            <person name="Kurt Z."/>
            <person name="Jimenez-Gonzalez A."/>
            <person name="Astvaldsson A."/>
            <person name="Andersson J.O."/>
            <person name="Svard S.G."/>
        </authorList>
    </citation>
    <scope>NUCLEOTIDE SEQUENCE</scope>
    <source>
        <strain evidence="3">ATCC 50377</strain>
    </source>
</reference>
<evidence type="ECO:0000313" key="2">
    <source>
        <dbReference type="EMBL" id="EST47800.1"/>
    </source>
</evidence>
<evidence type="ECO:0000313" key="4">
    <source>
        <dbReference type="EMBL" id="KAH0572127.1"/>
    </source>
</evidence>
<dbReference type="AlphaFoldDB" id="V6LT91"/>
<evidence type="ECO:0000313" key="3">
    <source>
        <dbReference type="EMBL" id="KAH0572122.1"/>
    </source>
</evidence>
<accession>V6LT91</accession>
<dbReference type="EMBL" id="KI546035">
    <property type="protein sequence ID" value="EST47800.1"/>
    <property type="molecule type" value="Genomic_DNA"/>
</dbReference>
<proteinExistence type="predicted"/>
<dbReference type="EMBL" id="AUWU02000006">
    <property type="protein sequence ID" value="KAH0572127.1"/>
    <property type="molecule type" value="Genomic_DNA"/>
</dbReference>
<gene>
    <name evidence="1" type="ORF">SS50377_12196</name>
    <name evidence="2" type="ORF">SS50377_12201</name>
    <name evidence="3" type="ORF">SS50377_26331</name>
    <name evidence="4" type="ORF">SS50377_26336</name>
</gene>
<protein>
    <submittedName>
        <fullName evidence="1">Uncharacterized protein</fullName>
    </submittedName>
</protein>
<organism evidence="1">
    <name type="scientific">Spironucleus salmonicida</name>
    <dbReference type="NCBI Taxonomy" id="348837"/>
    <lineage>
        <taxon>Eukaryota</taxon>
        <taxon>Metamonada</taxon>
        <taxon>Diplomonadida</taxon>
        <taxon>Hexamitidae</taxon>
        <taxon>Hexamitinae</taxon>
        <taxon>Spironucleus</taxon>
    </lineage>
</organism>
<sequence length="73" mass="7845">MNVLQQSLLEARQQLAHLALGAPVPVLLPPDLARRQDQLVAAFNATAARAEVALATRYQQVLRGREAALSGSE</sequence>
<keyword evidence="5" id="KW-1185">Reference proteome</keyword>
<name>V6LT91_9EUKA</name>
<dbReference type="EMBL" id="KI546035">
    <property type="protein sequence ID" value="EST47795.1"/>
    <property type="molecule type" value="Genomic_DNA"/>
</dbReference>
<reference evidence="1 3" key="1">
    <citation type="journal article" date="2014" name="PLoS Genet.">
        <title>The Genome of Spironucleus salmonicida Highlights a Fish Pathogen Adapted to Fluctuating Environments.</title>
        <authorList>
            <person name="Xu F."/>
            <person name="Jerlstrom-Hultqvist J."/>
            <person name="Einarsson E."/>
            <person name="Astvaldsson A."/>
            <person name="Svard S.G."/>
            <person name="Andersson J.O."/>
        </authorList>
    </citation>
    <scope>NUCLEOTIDE SEQUENCE</scope>
    <source>
        <strain evidence="3">ATCC 50377</strain>
    </source>
</reference>
<dbReference type="Proteomes" id="UP000018208">
    <property type="component" value="Unassembled WGS sequence"/>
</dbReference>
<evidence type="ECO:0000313" key="5">
    <source>
        <dbReference type="Proteomes" id="UP000018208"/>
    </source>
</evidence>
<dbReference type="VEuPathDB" id="GiardiaDB:SS50377_26336"/>
<dbReference type="EMBL" id="AUWU02000006">
    <property type="protein sequence ID" value="KAH0572122.1"/>
    <property type="molecule type" value="Genomic_DNA"/>
</dbReference>